<dbReference type="Proteomes" id="UP000237662">
    <property type="component" value="Unassembled WGS sequence"/>
</dbReference>
<dbReference type="CDD" id="cd07909">
    <property type="entry name" value="YciF"/>
    <property type="match status" value="1"/>
</dbReference>
<keyword evidence="2" id="KW-1185">Reference proteome</keyword>
<protein>
    <submittedName>
        <fullName evidence="1">Ferritin-like metal-binding protein YciE</fullName>
    </submittedName>
</protein>
<dbReference type="InterPro" id="IPR012347">
    <property type="entry name" value="Ferritin-like"/>
</dbReference>
<name>A0A2S6I4D6_9BACT</name>
<dbReference type="OrthoDB" id="9795056at2"/>
<dbReference type="PANTHER" id="PTHR30565">
    <property type="entry name" value="PROTEIN YCIF"/>
    <property type="match status" value="1"/>
</dbReference>
<evidence type="ECO:0000313" key="1">
    <source>
        <dbReference type="EMBL" id="PPK86056.1"/>
    </source>
</evidence>
<dbReference type="InterPro" id="IPR009078">
    <property type="entry name" value="Ferritin-like_SF"/>
</dbReference>
<dbReference type="Gene3D" id="1.20.1260.10">
    <property type="match status" value="1"/>
</dbReference>
<accession>A0A2S6I4D6</accession>
<dbReference type="Pfam" id="PF05974">
    <property type="entry name" value="DUF892"/>
    <property type="match status" value="1"/>
</dbReference>
<dbReference type="InterPro" id="IPR010287">
    <property type="entry name" value="DUF892_YciF-like"/>
</dbReference>
<proteinExistence type="predicted"/>
<dbReference type="AlphaFoldDB" id="A0A2S6I4D6"/>
<reference evidence="1 2" key="1">
    <citation type="submission" date="2018-02" db="EMBL/GenBank/DDBJ databases">
        <title>Genomic Encyclopedia of Archaeal and Bacterial Type Strains, Phase II (KMG-II): from individual species to whole genera.</title>
        <authorList>
            <person name="Goeker M."/>
        </authorList>
    </citation>
    <scope>NUCLEOTIDE SEQUENCE [LARGE SCALE GENOMIC DNA]</scope>
    <source>
        <strain evidence="1 2">DSM 29526</strain>
    </source>
</reference>
<dbReference type="PANTHER" id="PTHR30565:SF9">
    <property type="entry name" value="PROTEIN YCIF"/>
    <property type="match status" value="1"/>
</dbReference>
<dbReference type="RefSeq" id="WP_104420522.1">
    <property type="nucleotide sequence ID" value="NZ_PTJC01000006.1"/>
</dbReference>
<dbReference type="EMBL" id="PTJC01000006">
    <property type="protein sequence ID" value="PPK86056.1"/>
    <property type="molecule type" value="Genomic_DNA"/>
</dbReference>
<dbReference type="SUPFAM" id="SSF47240">
    <property type="entry name" value="Ferritin-like"/>
    <property type="match status" value="1"/>
</dbReference>
<comment type="caution">
    <text evidence="1">The sequence shown here is derived from an EMBL/GenBank/DDBJ whole genome shotgun (WGS) entry which is preliminary data.</text>
</comment>
<evidence type="ECO:0000313" key="2">
    <source>
        <dbReference type="Proteomes" id="UP000237662"/>
    </source>
</evidence>
<organism evidence="1 2">
    <name type="scientific">Neolewinella xylanilytica</name>
    <dbReference type="NCBI Taxonomy" id="1514080"/>
    <lineage>
        <taxon>Bacteria</taxon>
        <taxon>Pseudomonadati</taxon>
        <taxon>Bacteroidota</taxon>
        <taxon>Saprospiria</taxon>
        <taxon>Saprospirales</taxon>
        <taxon>Lewinellaceae</taxon>
        <taxon>Neolewinella</taxon>
    </lineage>
</organism>
<gene>
    <name evidence="1" type="ORF">CLV84_2973</name>
</gene>
<dbReference type="InterPro" id="IPR047114">
    <property type="entry name" value="YciF"/>
</dbReference>
<sequence length="160" mass="17777">MKNLQGLLEHQLRDLYSAEGQYAEILPKMVAAASDSKLKAMFTDHLKQTKSQQDRVRQLLEDIDVKPGGVKCEAMAGLIKECQGMIDEDTTAAVKDAGLIAEAQRCEHYEISGYGTATKYAMTLGHDDMVEVLDAILDEESRFDEELNDLAIQEINQKAV</sequence>